<evidence type="ECO:0000259" key="2">
    <source>
        <dbReference type="Pfam" id="PF20094"/>
    </source>
</evidence>
<keyword evidence="1" id="KW-0732">Signal</keyword>
<proteinExistence type="predicted"/>
<organism evidence="3 4">
    <name type="scientific">Salmonirosea aquatica</name>
    <dbReference type="NCBI Taxonomy" id="2654236"/>
    <lineage>
        <taxon>Bacteria</taxon>
        <taxon>Pseudomonadati</taxon>
        <taxon>Bacteroidota</taxon>
        <taxon>Cytophagia</taxon>
        <taxon>Cytophagales</taxon>
        <taxon>Spirosomataceae</taxon>
        <taxon>Salmonirosea</taxon>
    </lineage>
</organism>
<gene>
    <name evidence="3" type="ORF">GBK04_19280</name>
</gene>
<dbReference type="AlphaFoldDB" id="A0A7C9BLC1"/>
<feature type="chain" id="PRO_5028826706" evidence="1">
    <location>
        <begin position="20"/>
        <end position="427"/>
    </location>
</feature>
<accession>A0A7C9BLC1</accession>
<dbReference type="NCBIfam" id="TIGR04514">
    <property type="entry name" value="GWxTD_dom"/>
    <property type="match status" value="1"/>
</dbReference>
<evidence type="ECO:0000256" key="1">
    <source>
        <dbReference type="SAM" id="SignalP"/>
    </source>
</evidence>
<dbReference type="Proteomes" id="UP000479293">
    <property type="component" value="Unassembled WGS sequence"/>
</dbReference>
<feature type="domain" description="GWxTD" evidence="2">
    <location>
        <begin position="251"/>
        <end position="423"/>
    </location>
</feature>
<comment type="caution">
    <text evidence="3">The sequence shown here is derived from an EMBL/GenBank/DDBJ whole genome shotgun (WGS) entry which is preliminary data.</text>
</comment>
<name>A0A7C9BLC1_9BACT</name>
<sequence>MKIKFSLAYLSVLALCVGACTSSKQTAVRSVESQRAAGQAAPTSINEPTLVGVTSKFINIDSTQVRVFVYVDAVANQTPISVEDFIRLYNLNYVMYSDYGTRDRLAYGNVPLTPQNLTRLGDQVVAQFDVKKPGKDYGVLLMEISQTGTLKKVLNDLAIRFREQRDSDRFAVYESGKQVPLRRHFVTQNEPVQIRSISDRSEPLQVFYYRHGFDAAASPMNTVPRTVSKSLQVDSTFTIQSNESVAFAQEGLYYIQSDTTQAEGLGLLVTNDRYPKMTRPEQLKEPLLYMSTNQEITEMQNARDSKKALDKYWLSLMGGNPELARQVIRNYYSRVEEANRLFTSYKEGWKTDKGMIFIILGPPDKVQRSKDKEVWVYDQKANATNVNFTFNKRSNQFVDDHYELVRYVEYQPIWYPVVEAWRNGAIR</sequence>
<reference evidence="3 4" key="1">
    <citation type="submission" date="2019-10" db="EMBL/GenBank/DDBJ databases">
        <title>Draft Genome Sequence of Cytophagaceae sp. SJW1-29.</title>
        <authorList>
            <person name="Choi A."/>
        </authorList>
    </citation>
    <scope>NUCLEOTIDE SEQUENCE [LARGE SCALE GENOMIC DNA]</scope>
    <source>
        <strain evidence="3 4">SJW1-29</strain>
    </source>
</reference>
<protein>
    <submittedName>
        <fullName evidence="3">GWxTD domain-containing protein</fullName>
    </submittedName>
</protein>
<feature type="signal peptide" evidence="1">
    <location>
        <begin position="1"/>
        <end position="19"/>
    </location>
</feature>
<dbReference type="RefSeq" id="WP_152762485.1">
    <property type="nucleotide sequence ID" value="NZ_WHLY01000002.1"/>
</dbReference>
<dbReference type="InterPro" id="IPR030959">
    <property type="entry name" value="GWxTD_dom"/>
</dbReference>
<keyword evidence="4" id="KW-1185">Reference proteome</keyword>
<dbReference type="EMBL" id="WHLY01000002">
    <property type="protein sequence ID" value="MPR35435.1"/>
    <property type="molecule type" value="Genomic_DNA"/>
</dbReference>
<evidence type="ECO:0000313" key="4">
    <source>
        <dbReference type="Proteomes" id="UP000479293"/>
    </source>
</evidence>
<evidence type="ECO:0000313" key="3">
    <source>
        <dbReference type="EMBL" id="MPR35435.1"/>
    </source>
</evidence>
<dbReference type="Pfam" id="PF20094">
    <property type="entry name" value="GWxTD_dom"/>
    <property type="match status" value="1"/>
</dbReference>